<evidence type="ECO:0000259" key="4">
    <source>
        <dbReference type="PROSITE" id="PS51186"/>
    </source>
</evidence>
<protein>
    <submittedName>
        <fullName evidence="5">GNAT family N-acetyltransferase</fullName>
    </submittedName>
</protein>
<dbReference type="SUPFAM" id="SSF55729">
    <property type="entry name" value="Acyl-CoA N-acyltransferases (Nat)"/>
    <property type="match status" value="1"/>
</dbReference>
<evidence type="ECO:0000256" key="1">
    <source>
        <dbReference type="ARBA" id="ARBA00022679"/>
    </source>
</evidence>
<comment type="caution">
    <text evidence="5">The sequence shown here is derived from an EMBL/GenBank/DDBJ whole genome shotgun (WGS) entry which is preliminary data.</text>
</comment>
<dbReference type="GO" id="GO:0016747">
    <property type="term" value="F:acyltransferase activity, transferring groups other than amino-acyl groups"/>
    <property type="evidence" value="ECO:0007669"/>
    <property type="project" value="InterPro"/>
</dbReference>
<dbReference type="InterPro" id="IPR000182">
    <property type="entry name" value="GNAT_dom"/>
</dbReference>
<dbReference type="Pfam" id="PF00583">
    <property type="entry name" value="Acetyltransf_1"/>
    <property type="match status" value="1"/>
</dbReference>
<evidence type="ECO:0000256" key="3">
    <source>
        <dbReference type="SAM" id="MobiDB-lite"/>
    </source>
</evidence>
<sequence>MLIRNGTPADAARIAALHTASWRSAYATLMPADYLQGPLAAEHVTKWRARTAALSTDGCLLLAEEGDELRGFIHLDLAGDGRVHVDNLHARPDHVGAGVGYRLLCRGFAWAAAEHPGRDVSLEVLRGNDRAIAFYERQGGLRTDERPLRLAAGFTLDEIEYTWPAASVHRLAADSRHPAPGDPEGAAPGRPAAPM</sequence>
<dbReference type="Proteomes" id="UP000305906">
    <property type="component" value="Unassembled WGS sequence"/>
</dbReference>
<keyword evidence="6" id="KW-1185">Reference proteome</keyword>
<dbReference type="Gene3D" id="3.40.630.30">
    <property type="match status" value="1"/>
</dbReference>
<dbReference type="AlphaFoldDB" id="A0A5R9FTD0"/>
<dbReference type="PANTHER" id="PTHR43877">
    <property type="entry name" value="AMINOALKYLPHOSPHONATE N-ACETYLTRANSFERASE-RELATED-RELATED"/>
    <property type="match status" value="1"/>
</dbReference>
<organism evidence="5 6">
    <name type="scientific">Streptomyces montanus</name>
    <dbReference type="NCBI Taxonomy" id="2580423"/>
    <lineage>
        <taxon>Bacteria</taxon>
        <taxon>Bacillati</taxon>
        <taxon>Actinomycetota</taxon>
        <taxon>Actinomycetes</taxon>
        <taxon>Kitasatosporales</taxon>
        <taxon>Streptomycetaceae</taxon>
        <taxon>Streptomyces</taxon>
    </lineage>
</organism>
<dbReference type="CDD" id="cd04301">
    <property type="entry name" value="NAT_SF"/>
    <property type="match status" value="1"/>
</dbReference>
<evidence type="ECO:0000313" key="6">
    <source>
        <dbReference type="Proteomes" id="UP000305906"/>
    </source>
</evidence>
<gene>
    <name evidence="5" type="ORF">FE633_23405</name>
</gene>
<reference evidence="5 6" key="1">
    <citation type="submission" date="2019-05" db="EMBL/GenBank/DDBJ databases">
        <title>Streptomyces sp. NEAU-C151, a novel actinomycete isolated from soil.</title>
        <authorList>
            <person name="Han L."/>
            <person name="Jiang H."/>
        </authorList>
    </citation>
    <scope>NUCLEOTIDE SEQUENCE [LARGE SCALE GENOMIC DNA]</scope>
    <source>
        <strain evidence="5 6">NEAU-C151</strain>
    </source>
</reference>
<dbReference type="InterPro" id="IPR016181">
    <property type="entry name" value="Acyl_CoA_acyltransferase"/>
</dbReference>
<name>A0A5R9FTD0_9ACTN</name>
<evidence type="ECO:0000313" key="5">
    <source>
        <dbReference type="EMBL" id="TLS43754.1"/>
    </source>
</evidence>
<keyword evidence="1 5" id="KW-0808">Transferase</keyword>
<evidence type="ECO:0000256" key="2">
    <source>
        <dbReference type="ARBA" id="ARBA00023315"/>
    </source>
</evidence>
<feature type="domain" description="N-acetyltransferase" evidence="4">
    <location>
        <begin position="1"/>
        <end position="174"/>
    </location>
</feature>
<dbReference type="EMBL" id="VBZC01000026">
    <property type="protein sequence ID" value="TLS43754.1"/>
    <property type="molecule type" value="Genomic_DNA"/>
</dbReference>
<dbReference type="InterPro" id="IPR050832">
    <property type="entry name" value="Bact_Acetyltransf"/>
</dbReference>
<accession>A0A5R9FTD0</accession>
<dbReference type="PROSITE" id="PS51186">
    <property type="entry name" value="GNAT"/>
    <property type="match status" value="1"/>
</dbReference>
<dbReference type="PANTHER" id="PTHR43877:SF1">
    <property type="entry name" value="ACETYLTRANSFERASE"/>
    <property type="match status" value="1"/>
</dbReference>
<dbReference type="RefSeq" id="WP_138047126.1">
    <property type="nucleotide sequence ID" value="NZ_VBZC01000026.1"/>
</dbReference>
<keyword evidence="2" id="KW-0012">Acyltransferase</keyword>
<feature type="compositionally biased region" description="Low complexity" evidence="3">
    <location>
        <begin position="182"/>
        <end position="195"/>
    </location>
</feature>
<feature type="region of interest" description="Disordered" evidence="3">
    <location>
        <begin position="174"/>
        <end position="195"/>
    </location>
</feature>
<proteinExistence type="predicted"/>